<dbReference type="EMBL" id="RYZR01000005">
    <property type="protein sequence ID" value="RUL64287.1"/>
    <property type="molecule type" value="Genomic_DNA"/>
</dbReference>
<name>A0A432LTN3_9GAMM</name>
<feature type="transmembrane region" description="Helical" evidence="5">
    <location>
        <begin position="37"/>
        <end position="60"/>
    </location>
</feature>
<dbReference type="Pfam" id="PF04138">
    <property type="entry name" value="GtrA_DPMS_TM"/>
    <property type="match status" value="1"/>
</dbReference>
<evidence type="ECO:0000313" key="7">
    <source>
        <dbReference type="EMBL" id="RUL64287.1"/>
    </source>
</evidence>
<dbReference type="OrthoDB" id="7060875at2"/>
<keyword evidence="2 5" id="KW-0812">Transmembrane</keyword>
<keyword evidence="3 5" id="KW-1133">Transmembrane helix</keyword>
<evidence type="ECO:0000256" key="3">
    <source>
        <dbReference type="ARBA" id="ARBA00022989"/>
    </source>
</evidence>
<comment type="subcellular location">
    <subcellularLocation>
        <location evidence="1">Membrane</location>
        <topology evidence="1">Multi-pass membrane protein</topology>
    </subcellularLocation>
</comment>
<evidence type="ECO:0000259" key="6">
    <source>
        <dbReference type="Pfam" id="PF04138"/>
    </source>
</evidence>
<dbReference type="GO" id="GO:0000271">
    <property type="term" value="P:polysaccharide biosynthetic process"/>
    <property type="evidence" value="ECO:0007669"/>
    <property type="project" value="InterPro"/>
</dbReference>
<evidence type="ECO:0000256" key="4">
    <source>
        <dbReference type="ARBA" id="ARBA00023136"/>
    </source>
</evidence>
<proteinExistence type="predicted"/>
<comment type="caution">
    <text evidence="7">The sequence shown here is derived from an EMBL/GenBank/DDBJ whole genome shotgun (WGS) entry which is preliminary data.</text>
</comment>
<dbReference type="GO" id="GO:0016020">
    <property type="term" value="C:membrane"/>
    <property type="evidence" value="ECO:0007669"/>
    <property type="project" value="UniProtKB-SubCell"/>
</dbReference>
<reference evidence="7 8" key="1">
    <citation type="submission" date="2018-12" db="EMBL/GenBank/DDBJ databases">
        <title>Dyella dinghuensis sp. nov. DHOA06 and Dyella choica sp. nov. 4M-K27, isolated from forest soil.</title>
        <authorList>
            <person name="Qiu L.-H."/>
            <person name="Gao Z.-H."/>
        </authorList>
    </citation>
    <scope>NUCLEOTIDE SEQUENCE [LARGE SCALE GENOMIC DNA]</scope>
    <source>
        <strain evidence="7 8">DHOA06</strain>
    </source>
</reference>
<dbReference type="Proteomes" id="UP000267077">
    <property type="component" value="Unassembled WGS sequence"/>
</dbReference>
<evidence type="ECO:0000256" key="5">
    <source>
        <dbReference type="SAM" id="Phobius"/>
    </source>
</evidence>
<feature type="domain" description="GtrA/DPMS transmembrane" evidence="6">
    <location>
        <begin position="12"/>
        <end position="132"/>
    </location>
</feature>
<organism evidence="7 8">
    <name type="scientific">Dyella dinghuensis</name>
    <dbReference type="NCBI Taxonomy" id="1920169"/>
    <lineage>
        <taxon>Bacteria</taxon>
        <taxon>Pseudomonadati</taxon>
        <taxon>Pseudomonadota</taxon>
        <taxon>Gammaproteobacteria</taxon>
        <taxon>Lysobacterales</taxon>
        <taxon>Rhodanobacteraceae</taxon>
        <taxon>Dyella</taxon>
    </lineage>
</organism>
<keyword evidence="8" id="KW-1185">Reference proteome</keyword>
<gene>
    <name evidence="7" type="ORF">EKH79_09590</name>
</gene>
<feature type="transmembrane region" description="Helical" evidence="5">
    <location>
        <begin position="12"/>
        <end position="31"/>
    </location>
</feature>
<protein>
    <submittedName>
        <fullName evidence="7">GtrA family protein</fullName>
    </submittedName>
</protein>
<evidence type="ECO:0000313" key="8">
    <source>
        <dbReference type="Proteomes" id="UP000267077"/>
    </source>
</evidence>
<feature type="transmembrane region" description="Helical" evidence="5">
    <location>
        <begin position="72"/>
        <end position="94"/>
    </location>
</feature>
<evidence type="ECO:0000256" key="1">
    <source>
        <dbReference type="ARBA" id="ARBA00004141"/>
    </source>
</evidence>
<dbReference type="RefSeq" id="WP_126673567.1">
    <property type="nucleotide sequence ID" value="NZ_RYZR01000005.1"/>
</dbReference>
<dbReference type="AlphaFoldDB" id="A0A432LTN3"/>
<evidence type="ECO:0000256" key="2">
    <source>
        <dbReference type="ARBA" id="ARBA00022692"/>
    </source>
</evidence>
<feature type="transmembrane region" description="Helical" evidence="5">
    <location>
        <begin position="106"/>
        <end position="126"/>
    </location>
</feature>
<dbReference type="InterPro" id="IPR007267">
    <property type="entry name" value="GtrA_DPMS_TM"/>
</dbReference>
<sequence length="133" mass="14855">MIRQLVSSQFMRFLFTGGLAALVNFGSRILYNRWMGFSAAVCVAYVTGMITAFVLARWLVFGKGGQSTHRSAAIFLLVNIFAIAQTWAVSILLADYLLPAMGVRRFVHEIAHAVGVMIPVFTSYIGHKRYSFR</sequence>
<keyword evidence="4 5" id="KW-0472">Membrane</keyword>
<accession>A0A432LTN3</accession>